<keyword evidence="4" id="KW-1185">Reference proteome</keyword>
<comment type="caution">
    <text evidence="3">The sequence shown here is derived from an EMBL/GenBank/DDBJ whole genome shotgun (WGS) entry which is preliminary data.</text>
</comment>
<feature type="coiled-coil region" evidence="1">
    <location>
        <begin position="256"/>
        <end position="283"/>
    </location>
</feature>
<feature type="region of interest" description="Disordered" evidence="2">
    <location>
        <begin position="1"/>
        <end position="117"/>
    </location>
</feature>
<sequence>MSEDQGNELTEEVKELSLEEQENGDETEIKKDTVDGDIENEREEEQKKEDADELENKQEEEKEEEVEEEEVDEEDDDDEFGAFSDASFDEFEQPPEPESPKQEESISTPETNNTHLKLPQDLFDEPEMFQTRVQELLNQSFPEELPPASVPSNTDVLNERSRLLLERLVALPYLKPYSWKKSSLRRQLLQTLGIDSEKDQIRRKNLDDGSNYKIPDFESLNISDEEAKKYRENTDEILNKFQESIKEDDELTNLDQETLNKVVLEYKEQIKELKKLLSIWEYEQKNLEIDNETFEGVVENLVGHTQRLRREETMKSLKKESRKSKGLSMFKKKSKK</sequence>
<feature type="compositionally biased region" description="Acidic residues" evidence="2">
    <location>
        <begin position="1"/>
        <end position="10"/>
    </location>
</feature>
<accession>K0KNC9</accession>
<dbReference type="InParanoid" id="K0KNC9"/>
<dbReference type="EMBL" id="CAIF01000130">
    <property type="protein sequence ID" value="CCH44496.1"/>
    <property type="molecule type" value="Genomic_DNA"/>
</dbReference>
<feature type="compositionally biased region" description="Basic and acidic residues" evidence="2">
    <location>
        <begin position="309"/>
        <end position="319"/>
    </location>
</feature>
<feature type="compositionally biased region" description="Acidic residues" evidence="2">
    <location>
        <begin position="61"/>
        <end position="80"/>
    </location>
</feature>
<evidence type="ECO:0000313" key="3">
    <source>
        <dbReference type="EMBL" id="CCH44496.1"/>
    </source>
</evidence>
<keyword evidence="1" id="KW-0175">Coiled coil</keyword>
<evidence type="ECO:0000256" key="2">
    <source>
        <dbReference type="SAM" id="MobiDB-lite"/>
    </source>
</evidence>
<dbReference type="eggNOG" id="ENOG502RZ92">
    <property type="taxonomic scope" value="Eukaryota"/>
</dbReference>
<evidence type="ECO:0000313" key="4">
    <source>
        <dbReference type="Proteomes" id="UP000009328"/>
    </source>
</evidence>
<dbReference type="PANTHER" id="PTHR38698:SF1">
    <property type="entry name" value="FUNGAL PROTEIN"/>
    <property type="match status" value="1"/>
</dbReference>
<evidence type="ECO:0000256" key="1">
    <source>
        <dbReference type="SAM" id="Coils"/>
    </source>
</evidence>
<dbReference type="PANTHER" id="PTHR38698">
    <property type="entry name" value="EXPRESSED PROTEIN"/>
    <property type="match status" value="1"/>
</dbReference>
<feature type="compositionally biased region" description="Basic and acidic residues" evidence="2">
    <location>
        <begin position="44"/>
        <end position="60"/>
    </location>
</feature>
<dbReference type="HOGENOM" id="CLU_826922_0_0_1"/>
<feature type="region of interest" description="Disordered" evidence="2">
    <location>
        <begin position="309"/>
        <end position="336"/>
    </location>
</feature>
<dbReference type="InterPro" id="IPR031355">
    <property type="entry name" value="YBL010C/LAA2-like"/>
</dbReference>
<dbReference type="Proteomes" id="UP000009328">
    <property type="component" value="Unassembled WGS sequence"/>
</dbReference>
<organism evidence="3 4">
    <name type="scientific">Wickerhamomyces ciferrii (strain ATCC 14091 / BCRC 22168 / CBS 111 / JCM 3599 / NBRC 0793 / NRRL Y-1031 F-60-10)</name>
    <name type="common">Yeast</name>
    <name type="synonym">Pichia ciferrii</name>
    <dbReference type="NCBI Taxonomy" id="1206466"/>
    <lineage>
        <taxon>Eukaryota</taxon>
        <taxon>Fungi</taxon>
        <taxon>Dikarya</taxon>
        <taxon>Ascomycota</taxon>
        <taxon>Saccharomycotina</taxon>
        <taxon>Saccharomycetes</taxon>
        <taxon>Phaffomycetales</taxon>
        <taxon>Wickerhamomycetaceae</taxon>
        <taxon>Wickerhamomyces</taxon>
    </lineage>
</organism>
<feature type="compositionally biased region" description="Basic residues" evidence="2">
    <location>
        <begin position="320"/>
        <end position="336"/>
    </location>
</feature>
<dbReference type="AlphaFoldDB" id="K0KNC9"/>
<name>K0KNC9_WICCF</name>
<reference evidence="3 4" key="1">
    <citation type="journal article" date="2012" name="Eukaryot. Cell">
        <title>Draft genome sequence of Wickerhamomyces ciferrii NRRL Y-1031 F-60-10.</title>
        <authorList>
            <person name="Schneider J."/>
            <person name="Andrea H."/>
            <person name="Blom J."/>
            <person name="Jaenicke S."/>
            <person name="Ruckert C."/>
            <person name="Schorsch C."/>
            <person name="Szczepanowski R."/>
            <person name="Farwick M."/>
            <person name="Goesmann A."/>
            <person name="Puhler A."/>
            <person name="Schaffer S."/>
            <person name="Tauch A."/>
            <person name="Kohler T."/>
            <person name="Brinkrolf K."/>
        </authorList>
    </citation>
    <scope>NUCLEOTIDE SEQUENCE [LARGE SCALE GENOMIC DNA]</scope>
    <source>
        <strain evidence="4">ATCC 14091 / BCRC 22168 / CBS 111 / JCM 3599 / NBRC 0793 / NRRL Y-1031 F-60-10</strain>
    </source>
</reference>
<dbReference type="Pfam" id="PF17104">
    <property type="entry name" value="YBL010C_LAA2"/>
    <property type="match status" value="2"/>
</dbReference>
<proteinExistence type="predicted"/>
<protein>
    <submittedName>
        <fullName evidence="3">Membrane protein</fullName>
    </submittedName>
</protein>
<dbReference type="STRING" id="1206466.K0KNC9"/>
<gene>
    <name evidence="3" type="ORF">BN7_4060</name>
</gene>
<dbReference type="FunCoup" id="K0KNC9">
    <property type="interactions" value="24"/>
</dbReference>